<dbReference type="InterPro" id="IPR055414">
    <property type="entry name" value="LRR_R13L4/SHOC2-like"/>
</dbReference>
<dbReference type="EMBL" id="CAJNOK010043310">
    <property type="protein sequence ID" value="CAF1568777.1"/>
    <property type="molecule type" value="Genomic_DNA"/>
</dbReference>
<protein>
    <recommendedName>
        <fullName evidence="3">Disease resistance R13L4/SHOC-2-like LRR domain-containing protein</fullName>
    </recommendedName>
</protein>
<keyword evidence="1" id="KW-0433">Leucine-rich repeat</keyword>
<reference evidence="5" key="1">
    <citation type="submission" date="2021-02" db="EMBL/GenBank/DDBJ databases">
        <authorList>
            <person name="Nowell W R."/>
        </authorList>
    </citation>
    <scope>NUCLEOTIDE SEQUENCE</scope>
</reference>
<dbReference type="SUPFAM" id="SSF52058">
    <property type="entry name" value="L domain-like"/>
    <property type="match status" value="1"/>
</dbReference>
<keyword evidence="2" id="KW-0677">Repeat</keyword>
<dbReference type="Pfam" id="PF13855">
    <property type="entry name" value="LRR_8"/>
    <property type="match status" value="1"/>
</dbReference>
<evidence type="ECO:0000313" key="6">
    <source>
        <dbReference type="Proteomes" id="UP000682733"/>
    </source>
</evidence>
<comment type="caution">
    <text evidence="5">The sequence shown here is derived from an EMBL/GenBank/DDBJ whole genome shotgun (WGS) entry which is preliminary data.</text>
</comment>
<accession>A0A8S2UUK8</accession>
<dbReference type="GO" id="GO:0005737">
    <property type="term" value="C:cytoplasm"/>
    <property type="evidence" value="ECO:0007669"/>
    <property type="project" value="TreeGrafter"/>
</dbReference>
<dbReference type="Proteomes" id="UP000677228">
    <property type="component" value="Unassembled WGS sequence"/>
</dbReference>
<dbReference type="Gene3D" id="3.80.10.10">
    <property type="entry name" value="Ribonuclease Inhibitor"/>
    <property type="match status" value="2"/>
</dbReference>
<dbReference type="InterPro" id="IPR003591">
    <property type="entry name" value="Leu-rich_rpt_typical-subtyp"/>
</dbReference>
<evidence type="ECO:0000313" key="5">
    <source>
        <dbReference type="EMBL" id="CAF4362439.1"/>
    </source>
</evidence>
<dbReference type="SMART" id="SM00369">
    <property type="entry name" value="LRR_TYP"/>
    <property type="match status" value="7"/>
</dbReference>
<dbReference type="Pfam" id="PF23598">
    <property type="entry name" value="LRR_14"/>
    <property type="match status" value="1"/>
</dbReference>
<evidence type="ECO:0000313" key="4">
    <source>
        <dbReference type="EMBL" id="CAF1568777.1"/>
    </source>
</evidence>
<dbReference type="Proteomes" id="UP000682733">
    <property type="component" value="Unassembled WGS sequence"/>
</dbReference>
<dbReference type="AlphaFoldDB" id="A0A8S2UUK8"/>
<dbReference type="InterPro" id="IPR050216">
    <property type="entry name" value="LRR_domain-containing"/>
</dbReference>
<name>A0A8S2UUK8_9BILA</name>
<gene>
    <name evidence="4" type="ORF">OVA965_LOCUS40231</name>
    <name evidence="5" type="ORF">TMI583_LOCUS41635</name>
</gene>
<evidence type="ECO:0000256" key="2">
    <source>
        <dbReference type="ARBA" id="ARBA00022737"/>
    </source>
</evidence>
<dbReference type="PRINTS" id="PR00019">
    <property type="entry name" value="LEURICHRPT"/>
</dbReference>
<dbReference type="PANTHER" id="PTHR48051:SF54">
    <property type="entry name" value="LEUCINE-RICH REPEAT-CONTAINING PROTEIN"/>
    <property type="match status" value="1"/>
</dbReference>
<evidence type="ECO:0000259" key="3">
    <source>
        <dbReference type="Pfam" id="PF23598"/>
    </source>
</evidence>
<dbReference type="InterPro" id="IPR001611">
    <property type="entry name" value="Leu-rich_rpt"/>
</dbReference>
<dbReference type="SMART" id="SM00364">
    <property type="entry name" value="LRR_BAC"/>
    <property type="match status" value="6"/>
</dbReference>
<proteinExistence type="predicted"/>
<dbReference type="EMBL" id="CAJOBA010066059">
    <property type="protein sequence ID" value="CAF4362439.1"/>
    <property type="molecule type" value="Genomic_DNA"/>
</dbReference>
<dbReference type="InterPro" id="IPR032675">
    <property type="entry name" value="LRR_dom_sf"/>
</dbReference>
<feature type="domain" description="Disease resistance R13L4/SHOC-2-like LRR" evidence="3">
    <location>
        <begin position="100"/>
        <end position="210"/>
    </location>
</feature>
<dbReference type="Pfam" id="PF00560">
    <property type="entry name" value="LRR_1"/>
    <property type="match status" value="2"/>
</dbReference>
<evidence type="ECO:0000256" key="1">
    <source>
        <dbReference type="ARBA" id="ARBA00022614"/>
    </source>
</evidence>
<dbReference type="SMART" id="SM00365">
    <property type="entry name" value="LRR_SD22"/>
    <property type="match status" value="4"/>
</dbReference>
<dbReference type="PROSITE" id="PS51450">
    <property type="entry name" value="LRR"/>
    <property type="match status" value="5"/>
</dbReference>
<dbReference type="PANTHER" id="PTHR48051">
    <property type="match status" value="1"/>
</dbReference>
<organism evidence="5 6">
    <name type="scientific">Didymodactylos carnosus</name>
    <dbReference type="NCBI Taxonomy" id="1234261"/>
    <lineage>
        <taxon>Eukaryota</taxon>
        <taxon>Metazoa</taxon>
        <taxon>Spiralia</taxon>
        <taxon>Gnathifera</taxon>
        <taxon>Rotifera</taxon>
        <taxon>Eurotatoria</taxon>
        <taxon>Bdelloidea</taxon>
        <taxon>Philodinida</taxon>
        <taxon>Philodinidae</taxon>
        <taxon>Didymodactylos</taxon>
    </lineage>
</organism>
<sequence length="392" mass="44913">MIEQKFTKRIVNNSNSCKKIVQPNCTLFKSYIDIINSLPFLNVSYNLSSNLASKTHATINSQNEINIFYINHEKQFSSNIYCLISLEKLIINFVDTTISSEIKNLNKLIELEIGYNQVLSSIPNEIGQLRLLKILKIHSCPLLRTLPDDMKHLTNLISLTVEYSSITKIPTFIRDLTVLETLYLYNNKITVFWDTIAGLTRLKHLDLNFNPLTSISANIRNIPRLQGLQLRGCNLKYVPNFITQLYSLTTLDLSGNSLVSLPLTFIHLQKLHWLHLGSNKFQQIPREILLLYKLEYLFMSYNSISSLSGLGILKTLKSLDLRGNQLCTIPEEIENLVSLTELNLSDNYLSHLSTELLTGIQHLSEVYLYNNLFSDTEHTKIKNLLKNTSVFI</sequence>